<dbReference type="NCBIfam" id="TIGR00768">
    <property type="entry name" value="rimK_fam"/>
    <property type="match status" value="1"/>
</dbReference>
<keyword evidence="2 4" id="KW-0547">Nucleotide-binding</keyword>
<sequence>MKGLLIVNGYMRTPKFEEITQLYKEAAGSYGVNLQVCYTDEIAYGMDDRGKLWVNVNVEEIGFVLFLDKDIVLAQHLETLGLRVFNTSAAIGVCDHKGMTMQALGGANIAMPKTIIAPLVFEGMYDEKQEDRYIRHIEEELSYPLIVKECYGSFGMQVYKIEDTEALVELRSRIAHKPHLYQAYVASSEGKDVRIHVVGDKVVASMLRVNEHDFRANITNGGKMIAYSPSKAFEEMAVKVCKVLKVDFAGVDLMFGEAGEPLLCEVNSNAHIKNILDLTGINIAEKIMAYILKEVTK</sequence>
<keyword evidence="3 4" id="KW-0067">ATP-binding</keyword>
<evidence type="ECO:0000313" key="6">
    <source>
        <dbReference type="EMBL" id="MBC8578253.1"/>
    </source>
</evidence>
<dbReference type="Proteomes" id="UP000655830">
    <property type="component" value="Unassembled WGS sequence"/>
</dbReference>
<evidence type="ECO:0000259" key="5">
    <source>
        <dbReference type="PROSITE" id="PS50975"/>
    </source>
</evidence>
<dbReference type="EMBL" id="JACRSY010000002">
    <property type="protein sequence ID" value="MBC8578253.1"/>
    <property type="molecule type" value="Genomic_DNA"/>
</dbReference>
<dbReference type="InterPro" id="IPR013651">
    <property type="entry name" value="ATP-grasp_RimK-type"/>
</dbReference>
<dbReference type="PANTHER" id="PTHR21621:SF0">
    <property type="entry name" value="BETA-CITRYLGLUTAMATE SYNTHASE B-RELATED"/>
    <property type="match status" value="1"/>
</dbReference>
<comment type="caution">
    <text evidence="6">The sequence shown here is derived from an EMBL/GenBank/DDBJ whole genome shotgun (WGS) entry which is preliminary data.</text>
</comment>
<keyword evidence="6" id="KW-0436">Ligase</keyword>
<feature type="domain" description="ATP-grasp" evidence="5">
    <location>
        <begin position="101"/>
        <end position="292"/>
    </location>
</feature>
<dbReference type="Pfam" id="PF08443">
    <property type="entry name" value="RimK"/>
    <property type="match status" value="1"/>
</dbReference>
<dbReference type="GO" id="GO:0009432">
    <property type="term" value="P:SOS response"/>
    <property type="evidence" value="ECO:0007669"/>
    <property type="project" value="TreeGrafter"/>
</dbReference>
<dbReference type="InterPro" id="IPR004666">
    <property type="entry name" value="Rp_bS6_RimK/Lys_biosynth_LsyX"/>
</dbReference>
<dbReference type="Gene3D" id="3.40.50.20">
    <property type="match status" value="1"/>
</dbReference>
<organism evidence="6 7">
    <name type="scientific">Zhenhengia yiwuensis</name>
    <dbReference type="NCBI Taxonomy" id="2763666"/>
    <lineage>
        <taxon>Bacteria</taxon>
        <taxon>Bacillati</taxon>
        <taxon>Bacillota</taxon>
        <taxon>Clostridia</taxon>
        <taxon>Lachnospirales</taxon>
        <taxon>Lachnospiraceae</taxon>
        <taxon>Zhenhengia</taxon>
    </lineage>
</organism>
<keyword evidence="1" id="KW-0479">Metal-binding</keyword>
<dbReference type="InterPro" id="IPR011761">
    <property type="entry name" value="ATP-grasp"/>
</dbReference>
<dbReference type="GO" id="GO:0018169">
    <property type="term" value="F:ribosomal S6-glutamic acid ligase activity"/>
    <property type="evidence" value="ECO:0007669"/>
    <property type="project" value="TreeGrafter"/>
</dbReference>
<dbReference type="PROSITE" id="PS50975">
    <property type="entry name" value="ATP_GRASP"/>
    <property type="match status" value="1"/>
</dbReference>
<evidence type="ECO:0000256" key="2">
    <source>
        <dbReference type="ARBA" id="ARBA00022741"/>
    </source>
</evidence>
<dbReference type="GO" id="GO:0005524">
    <property type="term" value="F:ATP binding"/>
    <property type="evidence" value="ECO:0007669"/>
    <property type="project" value="UniProtKB-UniRule"/>
</dbReference>
<proteinExistence type="predicted"/>
<dbReference type="AlphaFoldDB" id="A0A926EHL4"/>
<protein>
    <submittedName>
        <fullName evidence="6">RimK family alpha-L-glutamate ligase</fullName>
    </submittedName>
</protein>
<evidence type="ECO:0000256" key="3">
    <source>
        <dbReference type="ARBA" id="ARBA00022840"/>
    </source>
</evidence>
<dbReference type="GO" id="GO:0046872">
    <property type="term" value="F:metal ion binding"/>
    <property type="evidence" value="ECO:0007669"/>
    <property type="project" value="UniProtKB-KW"/>
</dbReference>
<reference evidence="6" key="1">
    <citation type="submission" date="2020-08" db="EMBL/GenBank/DDBJ databases">
        <title>Genome public.</title>
        <authorList>
            <person name="Liu C."/>
            <person name="Sun Q."/>
        </authorList>
    </citation>
    <scope>NUCLEOTIDE SEQUENCE</scope>
    <source>
        <strain evidence="6">NSJ-12</strain>
    </source>
</reference>
<evidence type="ECO:0000313" key="7">
    <source>
        <dbReference type="Proteomes" id="UP000655830"/>
    </source>
</evidence>
<gene>
    <name evidence="6" type="ORF">H8718_01685</name>
</gene>
<name>A0A926EHL4_9FIRM</name>
<dbReference type="Gene3D" id="3.30.470.20">
    <property type="entry name" value="ATP-grasp fold, B domain"/>
    <property type="match status" value="1"/>
</dbReference>
<dbReference type="SUPFAM" id="SSF56059">
    <property type="entry name" value="Glutathione synthetase ATP-binding domain-like"/>
    <property type="match status" value="1"/>
</dbReference>
<keyword evidence="7" id="KW-1185">Reference proteome</keyword>
<dbReference type="PANTHER" id="PTHR21621">
    <property type="entry name" value="RIBOSOMAL PROTEIN S6 MODIFICATION PROTEIN"/>
    <property type="match status" value="1"/>
</dbReference>
<accession>A0A926EHL4</accession>
<evidence type="ECO:0000256" key="1">
    <source>
        <dbReference type="ARBA" id="ARBA00022723"/>
    </source>
</evidence>
<evidence type="ECO:0000256" key="4">
    <source>
        <dbReference type="PROSITE-ProRule" id="PRU00409"/>
    </source>
</evidence>
<dbReference type="RefSeq" id="WP_177669321.1">
    <property type="nucleotide sequence ID" value="NZ_JACRSY010000002.1"/>
</dbReference>
<dbReference type="GO" id="GO:0005737">
    <property type="term" value="C:cytoplasm"/>
    <property type="evidence" value="ECO:0007669"/>
    <property type="project" value="TreeGrafter"/>
</dbReference>